<dbReference type="HOGENOM" id="CLU_2834928_0_0_1"/>
<dbReference type="EMBL" id="CM001218">
    <property type="protein sequence ID" value="AES63627.1"/>
    <property type="molecule type" value="Genomic_DNA"/>
</dbReference>
<protein>
    <submittedName>
        <fullName evidence="1 2">Uncharacterized protein</fullName>
    </submittedName>
</protein>
<reference evidence="2" key="3">
    <citation type="submission" date="2015-04" db="UniProtKB">
        <authorList>
            <consortium name="EnsemblPlants"/>
        </authorList>
    </citation>
    <scope>IDENTIFICATION</scope>
    <source>
        <strain evidence="2">cv. Jemalong A17</strain>
    </source>
</reference>
<evidence type="ECO:0000313" key="1">
    <source>
        <dbReference type="EMBL" id="AES63627.1"/>
    </source>
</evidence>
<accession>G7IK17</accession>
<dbReference type="PaxDb" id="3880-AES63627"/>
<evidence type="ECO:0000313" key="2">
    <source>
        <dbReference type="EnsemblPlants" id="AES63627"/>
    </source>
</evidence>
<reference evidence="1 3" key="2">
    <citation type="journal article" date="2014" name="BMC Genomics">
        <title>An improved genome release (version Mt4.0) for the model legume Medicago truncatula.</title>
        <authorList>
            <person name="Tang H."/>
            <person name="Krishnakumar V."/>
            <person name="Bidwell S."/>
            <person name="Rosen B."/>
            <person name="Chan A."/>
            <person name="Zhou S."/>
            <person name="Gentzbittel L."/>
            <person name="Childs K.L."/>
            <person name="Yandell M."/>
            <person name="Gundlach H."/>
            <person name="Mayer K.F."/>
            <person name="Schwartz D.C."/>
            <person name="Town C.D."/>
        </authorList>
    </citation>
    <scope>GENOME REANNOTATION</scope>
    <source>
        <strain evidence="2 3">cv. Jemalong A17</strain>
    </source>
</reference>
<reference evidence="1 3" key="1">
    <citation type="journal article" date="2011" name="Nature">
        <title>The Medicago genome provides insight into the evolution of rhizobial symbioses.</title>
        <authorList>
            <person name="Young N.D."/>
            <person name="Debelle F."/>
            <person name="Oldroyd G.E."/>
            <person name="Geurts R."/>
            <person name="Cannon S.B."/>
            <person name="Udvardi M.K."/>
            <person name="Benedito V.A."/>
            <person name="Mayer K.F."/>
            <person name="Gouzy J."/>
            <person name="Schoof H."/>
            <person name="Van de Peer Y."/>
            <person name="Proost S."/>
            <person name="Cook D.R."/>
            <person name="Meyers B.C."/>
            <person name="Spannagl M."/>
            <person name="Cheung F."/>
            <person name="De Mita S."/>
            <person name="Krishnakumar V."/>
            <person name="Gundlach H."/>
            <person name="Zhou S."/>
            <person name="Mudge J."/>
            <person name="Bharti A.K."/>
            <person name="Murray J.D."/>
            <person name="Naoumkina M.A."/>
            <person name="Rosen B."/>
            <person name="Silverstein K.A."/>
            <person name="Tang H."/>
            <person name="Rombauts S."/>
            <person name="Zhao P.X."/>
            <person name="Zhou P."/>
            <person name="Barbe V."/>
            <person name="Bardou P."/>
            <person name="Bechner M."/>
            <person name="Bellec A."/>
            <person name="Berger A."/>
            <person name="Berges H."/>
            <person name="Bidwell S."/>
            <person name="Bisseling T."/>
            <person name="Choisne N."/>
            <person name="Couloux A."/>
            <person name="Denny R."/>
            <person name="Deshpande S."/>
            <person name="Dai X."/>
            <person name="Doyle J.J."/>
            <person name="Dudez A.M."/>
            <person name="Farmer A.D."/>
            <person name="Fouteau S."/>
            <person name="Franken C."/>
            <person name="Gibelin C."/>
            <person name="Gish J."/>
            <person name="Goldstein S."/>
            <person name="Gonzalez A.J."/>
            <person name="Green P.J."/>
            <person name="Hallab A."/>
            <person name="Hartog M."/>
            <person name="Hua A."/>
            <person name="Humphray S.J."/>
            <person name="Jeong D.H."/>
            <person name="Jing Y."/>
            <person name="Jocker A."/>
            <person name="Kenton S.M."/>
            <person name="Kim D.J."/>
            <person name="Klee K."/>
            <person name="Lai H."/>
            <person name="Lang C."/>
            <person name="Lin S."/>
            <person name="Macmil S.L."/>
            <person name="Magdelenat G."/>
            <person name="Matthews L."/>
            <person name="McCorrison J."/>
            <person name="Monaghan E.L."/>
            <person name="Mun J.H."/>
            <person name="Najar F.Z."/>
            <person name="Nicholson C."/>
            <person name="Noirot C."/>
            <person name="O'Bleness M."/>
            <person name="Paule C.R."/>
            <person name="Poulain J."/>
            <person name="Prion F."/>
            <person name="Qin B."/>
            <person name="Qu C."/>
            <person name="Retzel E.F."/>
            <person name="Riddle C."/>
            <person name="Sallet E."/>
            <person name="Samain S."/>
            <person name="Samson N."/>
            <person name="Sanders I."/>
            <person name="Saurat O."/>
            <person name="Scarpelli C."/>
            <person name="Schiex T."/>
            <person name="Segurens B."/>
            <person name="Severin A.J."/>
            <person name="Sherrier D.J."/>
            <person name="Shi R."/>
            <person name="Sims S."/>
            <person name="Singer S.R."/>
            <person name="Sinharoy S."/>
            <person name="Sterck L."/>
            <person name="Viollet A."/>
            <person name="Wang B.B."/>
            <person name="Wang K."/>
            <person name="Wang M."/>
            <person name="Wang X."/>
            <person name="Warfsmann J."/>
            <person name="Weissenbach J."/>
            <person name="White D.D."/>
            <person name="White J.D."/>
            <person name="Wiley G.B."/>
            <person name="Wincker P."/>
            <person name="Xing Y."/>
            <person name="Yang L."/>
            <person name="Yao Z."/>
            <person name="Ying F."/>
            <person name="Zhai J."/>
            <person name="Zhou L."/>
            <person name="Zuber A."/>
            <person name="Denarie J."/>
            <person name="Dixon R.A."/>
            <person name="May G.D."/>
            <person name="Schwartz D.C."/>
            <person name="Rogers J."/>
            <person name="Quetier F."/>
            <person name="Town C.D."/>
            <person name="Roe B.A."/>
        </authorList>
    </citation>
    <scope>NUCLEOTIDE SEQUENCE [LARGE SCALE GENOMIC DNA]</scope>
    <source>
        <strain evidence="1">A17</strain>
        <strain evidence="2 3">cv. Jemalong A17</strain>
    </source>
</reference>
<keyword evidence="3" id="KW-1185">Reference proteome</keyword>
<dbReference type="AlphaFoldDB" id="G7IK17"/>
<gene>
    <name evidence="1" type="ordered locus">MTR_2g010770</name>
</gene>
<organism evidence="1 3">
    <name type="scientific">Medicago truncatula</name>
    <name type="common">Barrel medic</name>
    <name type="synonym">Medicago tribuloides</name>
    <dbReference type="NCBI Taxonomy" id="3880"/>
    <lineage>
        <taxon>Eukaryota</taxon>
        <taxon>Viridiplantae</taxon>
        <taxon>Streptophyta</taxon>
        <taxon>Embryophyta</taxon>
        <taxon>Tracheophyta</taxon>
        <taxon>Spermatophyta</taxon>
        <taxon>Magnoliopsida</taxon>
        <taxon>eudicotyledons</taxon>
        <taxon>Gunneridae</taxon>
        <taxon>Pentapetalae</taxon>
        <taxon>rosids</taxon>
        <taxon>fabids</taxon>
        <taxon>Fabales</taxon>
        <taxon>Fabaceae</taxon>
        <taxon>Papilionoideae</taxon>
        <taxon>50 kb inversion clade</taxon>
        <taxon>NPAAA clade</taxon>
        <taxon>Hologalegina</taxon>
        <taxon>IRL clade</taxon>
        <taxon>Trifolieae</taxon>
        <taxon>Medicago</taxon>
    </lineage>
</organism>
<evidence type="ECO:0000313" key="3">
    <source>
        <dbReference type="Proteomes" id="UP000002051"/>
    </source>
</evidence>
<dbReference type="Proteomes" id="UP000002051">
    <property type="component" value="Chromosome 2"/>
</dbReference>
<proteinExistence type="predicted"/>
<dbReference type="EnsemblPlants" id="AES63627">
    <property type="protein sequence ID" value="AES63627"/>
    <property type="gene ID" value="MTR_2g010770"/>
</dbReference>
<sequence length="66" mass="7622">MYGPKTYISFIQKRWSPKATNVMADIDEANMGLKWFHARKVRAGMFGSTTLQFRGYPHLDQAIRSV</sequence>
<name>G7IK17_MEDTR</name>